<dbReference type="InterPro" id="IPR011010">
    <property type="entry name" value="DNA_brk_join_enz"/>
</dbReference>
<feature type="region of interest" description="Disordered" evidence="5">
    <location>
        <begin position="271"/>
        <end position="296"/>
    </location>
</feature>
<protein>
    <submittedName>
        <fullName evidence="8">Integrase/recombinase XerD</fullName>
    </submittedName>
</protein>
<dbReference type="InterPro" id="IPR044068">
    <property type="entry name" value="CB"/>
</dbReference>
<dbReference type="SUPFAM" id="SSF56349">
    <property type="entry name" value="DNA breaking-rejoining enzymes"/>
    <property type="match status" value="1"/>
</dbReference>
<gene>
    <name evidence="8" type="ORF">EV140_1909</name>
</gene>
<dbReference type="PROSITE" id="PS51900">
    <property type="entry name" value="CB"/>
    <property type="match status" value="1"/>
</dbReference>
<sequence>MNTDEIIDYWAAYMRAQHCTERTIRERGIFIRAMLRHTGAASILDITKQQLVLFLGRPDLTGKTKQNYRSTLHTFFTWMQDEGLRLDNPAARLPRPRVEPTEPNPVSTEDIQNVLQSGIYGPTVMKVLLYSYQGLRASEIAAVRGDNIDWDAGTILTAEGKGRKIVTRPLHSIVLEHAIAEDYPRDDWWFPGLIPGEHVRGKSVSNTLCAAFRRAGIAHRAHQMRAWHGTTLLELGADSIDVQHSLRHSDGQSMRAYVRPSQDRIRAAMERLPRVSVPTRPAGRSDLRRAPANRAG</sequence>
<accession>A0A4Q7TFP2</accession>
<evidence type="ECO:0000256" key="2">
    <source>
        <dbReference type="ARBA" id="ARBA00023125"/>
    </source>
</evidence>
<dbReference type="GO" id="GO:0006310">
    <property type="term" value="P:DNA recombination"/>
    <property type="evidence" value="ECO:0007669"/>
    <property type="project" value="UniProtKB-KW"/>
</dbReference>
<dbReference type="PANTHER" id="PTHR30349">
    <property type="entry name" value="PHAGE INTEGRASE-RELATED"/>
    <property type="match status" value="1"/>
</dbReference>
<evidence type="ECO:0000256" key="5">
    <source>
        <dbReference type="SAM" id="MobiDB-lite"/>
    </source>
</evidence>
<evidence type="ECO:0000259" key="6">
    <source>
        <dbReference type="PROSITE" id="PS51898"/>
    </source>
</evidence>
<comment type="similarity">
    <text evidence="1">Belongs to the 'phage' integrase family.</text>
</comment>
<feature type="domain" description="Tyr recombinase" evidence="6">
    <location>
        <begin position="101"/>
        <end position="270"/>
    </location>
</feature>
<evidence type="ECO:0000313" key="9">
    <source>
        <dbReference type="Proteomes" id="UP000292408"/>
    </source>
</evidence>
<evidence type="ECO:0000256" key="4">
    <source>
        <dbReference type="PROSITE-ProRule" id="PRU01248"/>
    </source>
</evidence>
<dbReference type="PANTHER" id="PTHR30349:SF64">
    <property type="entry name" value="PROPHAGE INTEGRASE INTD-RELATED"/>
    <property type="match status" value="1"/>
</dbReference>
<comment type="caution">
    <text evidence="8">The sequence shown here is derived from an EMBL/GenBank/DDBJ whole genome shotgun (WGS) entry which is preliminary data.</text>
</comment>
<dbReference type="GO" id="GO:0003677">
    <property type="term" value="F:DNA binding"/>
    <property type="evidence" value="ECO:0007669"/>
    <property type="project" value="UniProtKB-UniRule"/>
</dbReference>
<evidence type="ECO:0000256" key="1">
    <source>
        <dbReference type="ARBA" id="ARBA00008857"/>
    </source>
</evidence>
<dbReference type="InterPro" id="IPR050090">
    <property type="entry name" value="Tyrosine_recombinase_XerCD"/>
</dbReference>
<dbReference type="PROSITE" id="PS51898">
    <property type="entry name" value="TYR_RECOMBINASE"/>
    <property type="match status" value="1"/>
</dbReference>
<dbReference type="Pfam" id="PF00589">
    <property type="entry name" value="Phage_integrase"/>
    <property type="match status" value="1"/>
</dbReference>
<dbReference type="InterPro" id="IPR013762">
    <property type="entry name" value="Integrase-like_cat_sf"/>
</dbReference>
<dbReference type="InterPro" id="IPR002104">
    <property type="entry name" value="Integrase_catalytic"/>
</dbReference>
<proteinExistence type="inferred from homology"/>
<organism evidence="8 9">
    <name type="scientific">Microcella alkaliphila</name>
    <dbReference type="NCBI Taxonomy" id="279828"/>
    <lineage>
        <taxon>Bacteria</taxon>
        <taxon>Bacillati</taxon>
        <taxon>Actinomycetota</taxon>
        <taxon>Actinomycetes</taxon>
        <taxon>Micrococcales</taxon>
        <taxon>Microbacteriaceae</taxon>
        <taxon>Microcella</taxon>
    </lineage>
</organism>
<reference evidence="8 9" key="1">
    <citation type="journal article" date="2015" name="Stand. Genomic Sci.">
        <title>Genomic Encyclopedia of Bacterial and Archaeal Type Strains, Phase III: the genomes of soil and plant-associated and newly described type strains.</title>
        <authorList>
            <person name="Whitman W.B."/>
            <person name="Woyke T."/>
            <person name="Klenk H.P."/>
            <person name="Zhou Y."/>
            <person name="Lilburn T.G."/>
            <person name="Beck B.J."/>
            <person name="De Vos P."/>
            <person name="Vandamme P."/>
            <person name="Eisen J.A."/>
            <person name="Garrity G."/>
            <person name="Hugenholtz P."/>
            <person name="Kyrpides N.C."/>
        </authorList>
    </citation>
    <scope>NUCLEOTIDE SEQUENCE [LARGE SCALE GENOMIC DNA]</scope>
    <source>
        <strain evidence="8 9">AC4r</strain>
    </source>
</reference>
<dbReference type="RefSeq" id="WP_130283322.1">
    <property type="nucleotide sequence ID" value="NZ_SGXT01000016.1"/>
</dbReference>
<keyword evidence="9" id="KW-1185">Reference proteome</keyword>
<dbReference type="Gene3D" id="1.10.150.130">
    <property type="match status" value="1"/>
</dbReference>
<dbReference type="OrthoDB" id="1822491at2"/>
<dbReference type="EMBL" id="SGXT01000016">
    <property type="protein sequence ID" value="RZT59305.1"/>
    <property type="molecule type" value="Genomic_DNA"/>
</dbReference>
<keyword evidence="3" id="KW-0233">DNA recombination</keyword>
<evidence type="ECO:0000256" key="3">
    <source>
        <dbReference type="ARBA" id="ARBA00023172"/>
    </source>
</evidence>
<dbReference type="AlphaFoldDB" id="A0A4Q7TFP2"/>
<dbReference type="GO" id="GO:0015074">
    <property type="term" value="P:DNA integration"/>
    <property type="evidence" value="ECO:0007669"/>
    <property type="project" value="InterPro"/>
</dbReference>
<evidence type="ECO:0000259" key="7">
    <source>
        <dbReference type="PROSITE" id="PS51900"/>
    </source>
</evidence>
<dbReference type="CDD" id="cd00397">
    <property type="entry name" value="DNA_BRE_C"/>
    <property type="match status" value="1"/>
</dbReference>
<name>A0A4Q7TFP2_9MICO</name>
<dbReference type="Proteomes" id="UP000292408">
    <property type="component" value="Unassembled WGS sequence"/>
</dbReference>
<keyword evidence="2 4" id="KW-0238">DNA-binding</keyword>
<feature type="domain" description="Core-binding (CB)" evidence="7">
    <location>
        <begin position="1"/>
        <end position="80"/>
    </location>
</feature>
<evidence type="ECO:0000313" key="8">
    <source>
        <dbReference type="EMBL" id="RZT59305.1"/>
    </source>
</evidence>
<dbReference type="Gene3D" id="1.10.443.10">
    <property type="entry name" value="Intergrase catalytic core"/>
    <property type="match status" value="1"/>
</dbReference>
<dbReference type="InterPro" id="IPR010998">
    <property type="entry name" value="Integrase_recombinase_N"/>
</dbReference>